<name>A0ABV0WMF9_9TELE</name>
<evidence type="ECO:0000313" key="2">
    <source>
        <dbReference type="EMBL" id="MEQ2269841.1"/>
    </source>
</evidence>
<organism evidence="2 3">
    <name type="scientific">Xenotaenia resolanae</name>
    <dbReference type="NCBI Taxonomy" id="208358"/>
    <lineage>
        <taxon>Eukaryota</taxon>
        <taxon>Metazoa</taxon>
        <taxon>Chordata</taxon>
        <taxon>Craniata</taxon>
        <taxon>Vertebrata</taxon>
        <taxon>Euteleostomi</taxon>
        <taxon>Actinopterygii</taxon>
        <taxon>Neopterygii</taxon>
        <taxon>Teleostei</taxon>
        <taxon>Neoteleostei</taxon>
        <taxon>Acanthomorphata</taxon>
        <taxon>Ovalentaria</taxon>
        <taxon>Atherinomorphae</taxon>
        <taxon>Cyprinodontiformes</taxon>
        <taxon>Goodeidae</taxon>
        <taxon>Xenotaenia</taxon>
    </lineage>
</organism>
<feature type="signal peptide" evidence="1">
    <location>
        <begin position="1"/>
        <end position="25"/>
    </location>
</feature>
<evidence type="ECO:0008006" key="4">
    <source>
        <dbReference type="Google" id="ProtNLM"/>
    </source>
</evidence>
<accession>A0ABV0WMF9</accession>
<dbReference type="EMBL" id="JAHRIM010053393">
    <property type="protein sequence ID" value="MEQ2269841.1"/>
    <property type="molecule type" value="Genomic_DNA"/>
</dbReference>
<proteinExistence type="predicted"/>
<keyword evidence="1" id="KW-0732">Signal</keyword>
<comment type="caution">
    <text evidence="2">The sequence shown here is derived from an EMBL/GenBank/DDBJ whole genome shotgun (WGS) entry which is preliminary data.</text>
</comment>
<reference evidence="2 3" key="1">
    <citation type="submission" date="2021-06" db="EMBL/GenBank/DDBJ databases">
        <authorList>
            <person name="Palmer J.M."/>
        </authorList>
    </citation>
    <scope>NUCLEOTIDE SEQUENCE [LARGE SCALE GENOMIC DNA]</scope>
    <source>
        <strain evidence="2 3">XR_2019</strain>
        <tissue evidence="2">Muscle</tissue>
    </source>
</reference>
<gene>
    <name evidence="2" type="ORF">XENORESO_010845</name>
</gene>
<protein>
    <recommendedName>
        <fullName evidence="4">Secreted protein</fullName>
    </recommendedName>
</protein>
<dbReference type="Proteomes" id="UP001444071">
    <property type="component" value="Unassembled WGS sequence"/>
</dbReference>
<sequence>MDFSILLFTDLMLLLLHRTLNLSAGKCTEQFGVLTFGMIPHITQERRAENNIHHTGRIKGSELDAKKMGKDRRPFGSLPDNLCFSGLEKGPKRLQGPHTLLL</sequence>
<evidence type="ECO:0000256" key="1">
    <source>
        <dbReference type="SAM" id="SignalP"/>
    </source>
</evidence>
<feature type="chain" id="PRO_5046749604" description="Secreted protein" evidence="1">
    <location>
        <begin position="26"/>
        <end position="102"/>
    </location>
</feature>
<keyword evidence="3" id="KW-1185">Reference proteome</keyword>
<evidence type="ECO:0000313" key="3">
    <source>
        <dbReference type="Proteomes" id="UP001444071"/>
    </source>
</evidence>